<evidence type="ECO:0000256" key="1">
    <source>
        <dbReference type="SAM" id="MobiDB-lite"/>
    </source>
</evidence>
<feature type="region of interest" description="Disordered" evidence="1">
    <location>
        <begin position="536"/>
        <end position="800"/>
    </location>
</feature>
<feature type="compositionally biased region" description="Low complexity" evidence="1">
    <location>
        <begin position="1462"/>
        <end position="1483"/>
    </location>
</feature>
<proteinExistence type="predicted"/>
<feature type="compositionally biased region" description="Polar residues" evidence="1">
    <location>
        <begin position="1411"/>
        <end position="1440"/>
    </location>
</feature>
<feature type="compositionally biased region" description="Low complexity" evidence="1">
    <location>
        <begin position="244"/>
        <end position="255"/>
    </location>
</feature>
<dbReference type="EMBL" id="LJIJ01000167">
    <property type="protein sequence ID" value="ODN01207.1"/>
    <property type="molecule type" value="Genomic_DNA"/>
</dbReference>
<feature type="region of interest" description="Disordered" evidence="1">
    <location>
        <begin position="86"/>
        <end position="107"/>
    </location>
</feature>
<feature type="compositionally biased region" description="Polar residues" evidence="1">
    <location>
        <begin position="339"/>
        <end position="376"/>
    </location>
</feature>
<feature type="compositionally biased region" description="Polar residues" evidence="1">
    <location>
        <begin position="1054"/>
        <end position="1107"/>
    </location>
</feature>
<comment type="caution">
    <text evidence="2">The sequence shown here is derived from an EMBL/GenBank/DDBJ whole genome shotgun (WGS) entry which is preliminary data.</text>
</comment>
<feature type="region of interest" description="Disordered" evidence="1">
    <location>
        <begin position="155"/>
        <end position="179"/>
    </location>
</feature>
<gene>
    <name evidence="2" type="ORF">Ocin01_05476</name>
</gene>
<feature type="compositionally biased region" description="Polar residues" evidence="1">
    <location>
        <begin position="781"/>
        <end position="796"/>
    </location>
</feature>
<feature type="compositionally biased region" description="Pro residues" evidence="1">
    <location>
        <begin position="1036"/>
        <end position="1051"/>
    </location>
</feature>
<feature type="non-terminal residue" evidence="2">
    <location>
        <position position="1523"/>
    </location>
</feature>
<feature type="region of interest" description="Disordered" evidence="1">
    <location>
        <begin position="1126"/>
        <end position="1168"/>
    </location>
</feature>
<feature type="non-terminal residue" evidence="2">
    <location>
        <position position="1"/>
    </location>
</feature>
<name>A0A1D2N7H5_ORCCI</name>
<feature type="compositionally biased region" description="Polar residues" evidence="1">
    <location>
        <begin position="1385"/>
        <end position="1398"/>
    </location>
</feature>
<feature type="compositionally biased region" description="Low complexity" evidence="1">
    <location>
        <begin position="1016"/>
        <end position="1035"/>
    </location>
</feature>
<feature type="compositionally biased region" description="Acidic residues" evidence="1">
    <location>
        <begin position="407"/>
        <end position="422"/>
    </location>
</feature>
<evidence type="ECO:0000313" key="3">
    <source>
        <dbReference type="Proteomes" id="UP000094527"/>
    </source>
</evidence>
<feature type="region of interest" description="Disordered" evidence="1">
    <location>
        <begin position="1462"/>
        <end position="1523"/>
    </location>
</feature>
<feature type="compositionally biased region" description="Low complexity" evidence="1">
    <location>
        <begin position="1132"/>
        <end position="1142"/>
    </location>
</feature>
<feature type="compositionally biased region" description="Polar residues" evidence="1">
    <location>
        <begin position="579"/>
        <end position="589"/>
    </location>
</feature>
<dbReference type="OMA" id="RMQFRPP"/>
<feature type="region of interest" description="Disordered" evidence="1">
    <location>
        <begin position="232"/>
        <end position="255"/>
    </location>
</feature>
<accession>A0A1D2N7H5</accession>
<feature type="compositionally biased region" description="Basic and acidic residues" evidence="1">
    <location>
        <begin position="1495"/>
        <end position="1523"/>
    </location>
</feature>
<feature type="compositionally biased region" description="Low complexity" evidence="1">
    <location>
        <begin position="740"/>
        <end position="751"/>
    </location>
</feature>
<feature type="region of interest" description="Disordered" evidence="1">
    <location>
        <begin position="1202"/>
        <end position="1298"/>
    </location>
</feature>
<feature type="region of interest" description="Disordered" evidence="1">
    <location>
        <begin position="927"/>
        <end position="954"/>
    </location>
</feature>
<reference evidence="2 3" key="1">
    <citation type="journal article" date="2016" name="Genome Biol. Evol.">
        <title>Gene Family Evolution Reflects Adaptation to Soil Environmental Stressors in the Genome of the Collembolan Orchesella cincta.</title>
        <authorList>
            <person name="Faddeeva-Vakhrusheva A."/>
            <person name="Derks M.F."/>
            <person name="Anvar S.Y."/>
            <person name="Agamennone V."/>
            <person name="Suring W."/>
            <person name="Smit S."/>
            <person name="van Straalen N.M."/>
            <person name="Roelofs D."/>
        </authorList>
    </citation>
    <scope>NUCLEOTIDE SEQUENCE [LARGE SCALE GENOMIC DNA]</scope>
    <source>
        <tissue evidence="2">Mixed pool</tissue>
    </source>
</reference>
<dbReference type="Proteomes" id="UP000094527">
    <property type="component" value="Unassembled WGS sequence"/>
</dbReference>
<evidence type="ECO:0000313" key="2">
    <source>
        <dbReference type="EMBL" id="ODN01207.1"/>
    </source>
</evidence>
<feature type="compositionally biased region" description="Polar residues" evidence="1">
    <location>
        <begin position="557"/>
        <end position="571"/>
    </location>
</feature>
<protein>
    <submittedName>
        <fullName evidence="2">Uncharacterized protein</fullName>
    </submittedName>
</protein>
<feature type="compositionally biased region" description="Polar residues" evidence="1">
    <location>
        <begin position="1202"/>
        <end position="1236"/>
    </location>
</feature>
<feature type="region of interest" description="Disordered" evidence="1">
    <location>
        <begin position="1337"/>
        <end position="1440"/>
    </location>
</feature>
<sequence>YNAWRARLAAERLVAATQRLAGIHSGRNSVSVPVVPGCSTFQTATTGRQKQRNDPQFDQIEKDLRAMHEDTVSGYDKEVVILNNGLEQQKKDGNRNRPTSISPLFPQGLLGGRGSNFGSLDDIIAALDVNNHELTTYELIWGKAPSPVRVQFTSSPISASQPSKMFRKSPSPPELSPQKPLGLSILLQHQFSPPAPTLQEEMSRFFQPIMSPPLGKMVSPANVLPQIIKRRATPSSVAKETENGSTSSGSSSPFPAASEILAMLETEVGGEKSPNAPTNKEKYDDNSLDLSFLDDSQSESDSKPEEGRELYPQLKSQLMKAKLEKTGPASPLLPFSELVTRSSNQHPSVTSKTEDSSWLPSFQSLNKRPVSAQSTFREVVGSDGKRRYIIDGENPFKGPSPKKGLIAEDESDDDSDDSDSDSDTVTVYIQPAKLPTGPKKSRGPALERLIQLKEQLNSARATHPTTTRFTDLLAAQRASKMMTNLVSSPKEINSGPYLPPVENQSQHMPPSQPGQLSSNLLRRIPVISHFQQQNMATGLGSTSPVGTSTPQLGPPNSLITPLQSHNPQFLNPSVAATRELQSPGPNVMSQPPRGYPNEISSFLHSIHGGSSAAHSQSPTFKMPLPVNNYTRQKSVEEQTQSPQSTAAPPPPTPPSILRQSIMSPQRSRQSPYPFDYPTERAVNPIPIRGMLTPISQGARPPPPQYQQQPYYTHSHSPFPSPQIRYGLPQSSAPPPPPQYSSPISPSPLSYMPTPPASPLPRVRTPRATRTAAVAAAGSRSPYGSRSITQTTPQSPGAYSHKPYPYRQPTYPYYGMSPQTPPYTPVQPLQGRSDTPYHPNMSYHHAPQSPMYHNPNQSWPNAPSLTSQRHVPVQNTLSYPFRPTSAMDMRQMDRPSSVAEIRHGTHRPSSTAPLLTSSIREGENVTYTTLQPPRPTRIASQPAHGQLVRNPNPSIGPQYPYQTNIPAHGPNHNLLLNLKGSQHLGRARQSTHPYANTEKYGVATGGKGRSYTPTTPPQQQQSPFFQTLQQQQQQQQPQPPPYQQTRPPPYQPSPASLQGGASTSYGSNIGQQQFYSEGKSQPQRPFSNLGPQSRASPSPQLFRQNSRAQHQHPYVYSNTANYAGAAQGGSVGSGPSTPGYSGSIEGPGGRGSQNSIRVGPGASASGFALPNLDRGAARVPAVSTQQNASRRQQAVQFSGGQVHNVNHGYQQGGSQHLSNADAGNTNHYIGGVQSKTGWGSERLGSTIGRGGNAESAPAANTPRGVGADPASASPLPQTYSHQRQQVSHHGRALPVYPQPQYDANSRRMLNHTPSNENWQFENDAVVLPGNIQRTEEELWKRQESEAHNQLGSKTPTSNSGNVLGSAPLQPTSSSSSFQQSDTGSAQFSVPTPHSSNTAADWTATAEHYGQPTAHSSASSNDRGLYTLPTSSSMVQTSSNQETVYGSHAANRLPFHANNYQLSSIPRSGASSQASSPTSPAFPAANVHSHGSYIGGDTRDSPQRSKIAEKVPKTKQQDSRLYWDD</sequence>
<feature type="region of interest" description="Disordered" evidence="1">
    <location>
        <begin position="982"/>
        <end position="1109"/>
    </location>
</feature>
<feature type="compositionally biased region" description="Polar residues" evidence="1">
    <location>
        <begin position="657"/>
        <end position="670"/>
    </location>
</feature>
<feature type="compositionally biased region" description="Basic and acidic residues" evidence="1">
    <location>
        <begin position="300"/>
        <end position="309"/>
    </location>
</feature>
<dbReference type="STRING" id="48709.A0A1D2N7H5"/>
<feature type="compositionally biased region" description="Polar residues" evidence="1">
    <location>
        <begin position="1346"/>
        <end position="1361"/>
    </location>
</feature>
<feature type="region of interest" description="Disordered" evidence="1">
    <location>
        <begin position="497"/>
        <end position="516"/>
    </location>
</feature>
<feature type="compositionally biased region" description="Low complexity" evidence="1">
    <location>
        <begin position="604"/>
        <end position="617"/>
    </location>
</feature>
<feature type="compositionally biased region" description="Low complexity" evidence="1">
    <location>
        <begin position="760"/>
        <end position="776"/>
    </location>
</feature>
<feature type="compositionally biased region" description="Polar residues" evidence="1">
    <location>
        <begin position="1273"/>
        <end position="1284"/>
    </location>
</feature>
<feature type="region of interest" description="Disordered" evidence="1">
    <location>
        <begin position="269"/>
        <end position="444"/>
    </location>
</feature>
<feature type="compositionally biased region" description="Polar residues" evidence="1">
    <location>
        <begin position="536"/>
        <end position="551"/>
    </location>
</feature>
<keyword evidence="3" id="KW-1185">Reference proteome</keyword>
<feature type="compositionally biased region" description="Low complexity" evidence="1">
    <location>
        <begin position="1363"/>
        <end position="1384"/>
    </location>
</feature>
<feature type="compositionally biased region" description="Polar residues" evidence="1">
    <location>
        <begin position="502"/>
        <end position="516"/>
    </location>
</feature>
<organism evidence="2 3">
    <name type="scientific">Orchesella cincta</name>
    <name type="common">Springtail</name>
    <name type="synonym">Podura cincta</name>
    <dbReference type="NCBI Taxonomy" id="48709"/>
    <lineage>
        <taxon>Eukaryota</taxon>
        <taxon>Metazoa</taxon>
        <taxon>Ecdysozoa</taxon>
        <taxon>Arthropoda</taxon>
        <taxon>Hexapoda</taxon>
        <taxon>Collembola</taxon>
        <taxon>Entomobryomorpha</taxon>
        <taxon>Entomobryoidea</taxon>
        <taxon>Orchesellidae</taxon>
        <taxon>Orchesellinae</taxon>
        <taxon>Orchesella</taxon>
    </lineage>
</organism>